<dbReference type="Proteomes" id="UP000007054">
    <property type="component" value="Chromosome"/>
</dbReference>
<dbReference type="AlphaFoldDB" id="D4LAC0"/>
<dbReference type="HOGENOM" id="CLU_3367060_0_0_9"/>
<name>D4LAC0_RUMC1</name>
<sequence length="35" mass="3970">MYNKVGMHIDSAPQEYGGCLWNRASAIPEQAFRND</sequence>
<evidence type="ECO:0000313" key="2">
    <source>
        <dbReference type="Proteomes" id="UP000007054"/>
    </source>
</evidence>
<organism evidence="1 2">
    <name type="scientific">Ruminococcus champanellensis (strain DSM 18848 / JCM 17042 / KCTC 15320 / 18P13)</name>
    <dbReference type="NCBI Taxonomy" id="213810"/>
    <lineage>
        <taxon>Bacteria</taxon>
        <taxon>Bacillati</taxon>
        <taxon>Bacillota</taxon>
        <taxon>Clostridia</taxon>
        <taxon>Eubacteriales</taxon>
        <taxon>Oscillospiraceae</taxon>
        <taxon>Ruminococcus</taxon>
    </lineage>
</organism>
<keyword evidence="2" id="KW-1185">Reference proteome</keyword>
<evidence type="ECO:0000313" key="1">
    <source>
        <dbReference type="EMBL" id="CBL16565.1"/>
    </source>
</evidence>
<accession>D4LAC0</accession>
<dbReference type="EMBL" id="FP929052">
    <property type="protein sequence ID" value="CBL16565.1"/>
    <property type="molecule type" value="Genomic_DNA"/>
</dbReference>
<dbReference type="KEGG" id="rch:RUM_03260"/>
<gene>
    <name evidence="1" type="ordered locus">RUM_03260</name>
</gene>
<reference evidence="1" key="2">
    <citation type="submission" date="2010-03" db="EMBL/GenBank/DDBJ databases">
        <authorList>
            <person name="Pajon A."/>
        </authorList>
    </citation>
    <scope>NUCLEOTIDE SEQUENCE</scope>
    <source>
        <strain evidence="1">Type strain: 18P13</strain>
    </source>
</reference>
<dbReference type="STRING" id="213810.RUM_03260"/>
<reference evidence="1" key="1">
    <citation type="submission" date="2010-03" db="EMBL/GenBank/DDBJ databases">
        <title>The genome sequence of Ruminococcus sp. 18P13.</title>
        <authorList>
            <consortium name="metaHIT consortium -- http://www.metahit.eu/"/>
            <person name="Pajon A."/>
            <person name="Turner K."/>
            <person name="Parkhill J."/>
            <person name="Bernalier A."/>
        </authorList>
    </citation>
    <scope>NUCLEOTIDE SEQUENCE [LARGE SCALE GENOMIC DNA]</scope>
    <source>
        <strain evidence="1">Type strain: 18P13</strain>
    </source>
</reference>
<proteinExistence type="predicted"/>
<protein>
    <submittedName>
        <fullName evidence="1">Uncharacterized protein</fullName>
    </submittedName>
</protein>